<protein>
    <submittedName>
        <fullName evidence="2">Lytic transglycosylase</fullName>
    </submittedName>
</protein>
<dbReference type="InterPro" id="IPR018392">
    <property type="entry name" value="LysM"/>
</dbReference>
<dbReference type="PROSITE" id="PS51257">
    <property type="entry name" value="PROKAR_LIPOPROTEIN"/>
    <property type="match status" value="1"/>
</dbReference>
<dbReference type="CDD" id="cd16894">
    <property type="entry name" value="MltD-like"/>
    <property type="match status" value="1"/>
</dbReference>
<gene>
    <name evidence="2" type="ORF">GCM10007895_15060</name>
</gene>
<dbReference type="SMART" id="SM00257">
    <property type="entry name" value="LysM"/>
    <property type="match status" value="3"/>
</dbReference>
<reference evidence="2" key="2">
    <citation type="submission" date="2023-01" db="EMBL/GenBank/DDBJ databases">
        <title>Draft genome sequence of Paraferrimonas sedimenticola strain NBRC 101628.</title>
        <authorList>
            <person name="Sun Q."/>
            <person name="Mori K."/>
        </authorList>
    </citation>
    <scope>NUCLEOTIDE SEQUENCE</scope>
    <source>
        <strain evidence="2">NBRC 101628</strain>
    </source>
</reference>
<dbReference type="CDD" id="cd00118">
    <property type="entry name" value="LysM"/>
    <property type="match status" value="3"/>
</dbReference>
<dbReference type="GO" id="GO:0008932">
    <property type="term" value="F:lytic endotransglycosylase activity"/>
    <property type="evidence" value="ECO:0007669"/>
    <property type="project" value="TreeGrafter"/>
</dbReference>
<dbReference type="InterPro" id="IPR008258">
    <property type="entry name" value="Transglycosylase_SLT_dom_1"/>
</dbReference>
<feature type="domain" description="LysM" evidence="1">
    <location>
        <begin position="409"/>
        <end position="453"/>
    </location>
</feature>
<reference evidence="2" key="1">
    <citation type="journal article" date="2014" name="Int. J. Syst. Evol. Microbiol.">
        <title>Complete genome sequence of Corynebacterium casei LMG S-19264T (=DSM 44701T), isolated from a smear-ripened cheese.</title>
        <authorList>
            <consortium name="US DOE Joint Genome Institute (JGI-PGF)"/>
            <person name="Walter F."/>
            <person name="Albersmeier A."/>
            <person name="Kalinowski J."/>
            <person name="Ruckert C."/>
        </authorList>
    </citation>
    <scope>NUCLEOTIDE SEQUENCE</scope>
    <source>
        <strain evidence="2">NBRC 101628</strain>
    </source>
</reference>
<dbReference type="Pfam" id="PF01464">
    <property type="entry name" value="SLT"/>
    <property type="match status" value="1"/>
</dbReference>
<dbReference type="Gene3D" id="1.10.530.10">
    <property type="match status" value="1"/>
</dbReference>
<dbReference type="FunFam" id="1.10.530.10:FF:000004">
    <property type="entry name" value="Membrane-bound lytic murein transglycosylase D"/>
    <property type="match status" value="1"/>
</dbReference>
<dbReference type="Gene3D" id="3.10.350.10">
    <property type="entry name" value="LysM domain"/>
    <property type="match status" value="3"/>
</dbReference>
<name>A0AA37RV28_9GAMM</name>
<dbReference type="EMBL" id="BSNC01000004">
    <property type="protein sequence ID" value="GLP96200.1"/>
    <property type="molecule type" value="Genomic_DNA"/>
</dbReference>
<dbReference type="PANTHER" id="PTHR33734">
    <property type="entry name" value="LYSM DOMAIN-CONTAINING GPI-ANCHORED PROTEIN 2"/>
    <property type="match status" value="1"/>
</dbReference>
<dbReference type="InterPro" id="IPR036779">
    <property type="entry name" value="LysM_dom_sf"/>
</dbReference>
<dbReference type="Pfam" id="PF01476">
    <property type="entry name" value="LysM"/>
    <property type="match status" value="3"/>
</dbReference>
<evidence type="ECO:0000259" key="1">
    <source>
        <dbReference type="PROSITE" id="PS51782"/>
    </source>
</evidence>
<dbReference type="PANTHER" id="PTHR33734:SF22">
    <property type="entry name" value="MEMBRANE-BOUND LYTIC MUREIN TRANSGLYCOSYLASE D"/>
    <property type="match status" value="1"/>
</dbReference>
<dbReference type="SUPFAM" id="SSF53955">
    <property type="entry name" value="Lysozyme-like"/>
    <property type="match status" value="1"/>
</dbReference>
<evidence type="ECO:0000313" key="3">
    <source>
        <dbReference type="Proteomes" id="UP001161422"/>
    </source>
</evidence>
<accession>A0AA37RV28</accession>
<feature type="domain" description="LysM" evidence="1">
    <location>
        <begin position="337"/>
        <end position="380"/>
    </location>
</feature>
<proteinExistence type="predicted"/>
<evidence type="ECO:0000313" key="2">
    <source>
        <dbReference type="EMBL" id="GLP96200.1"/>
    </source>
</evidence>
<organism evidence="2 3">
    <name type="scientific">Paraferrimonas sedimenticola</name>
    <dbReference type="NCBI Taxonomy" id="375674"/>
    <lineage>
        <taxon>Bacteria</taxon>
        <taxon>Pseudomonadati</taxon>
        <taxon>Pseudomonadota</taxon>
        <taxon>Gammaproteobacteria</taxon>
        <taxon>Alteromonadales</taxon>
        <taxon>Ferrimonadaceae</taxon>
        <taxon>Paraferrimonas</taxon>
    </lineage>
</organism>
<dbReference type="AlphaFoldDB" id="A0AA37RV28"/>
<dbReference type="InterPro" id="IPR023346">
    <property type="entry name" value="Lysozyme-like_dom_sf"/>
</dbReference>
<dbReference type="RefSeq" id="WP_095505357.1">
    <property type="nucleotide sequence ID" value="NZ_BSNC01000004.1"/>
</dbReference>
<feature type="domain" description="LysM" evidence="1">
    <location>
        <begin position="471"/>
        <end position="514"/>
    </location>
</feature>
<dbReference type="PROSITE" id="PS51782">
    <property type="entry name" value="LYSM"/>
    <property type="match status" value="3"/>
</dbReference>
<sequence>MRYFAPTAVALALMLAGCQSTPKPEQKDASNQVKPAEPVQTAELETEEQLIEELTPAEPAPAADVWDHMARQMHWPDVDNKRVQTFKNWYKRNPEHLARVSERSEPFMHYIVARFEERGLPMELALLPIIESAFATYAISHVGASGFWQFTKPTAKHFGLQMDWWYDGRHDVVASTEAAIDMLEYLYKRLDNNWLYAVAAYNSGEGRVMRAIKRNRDAGKSTDFWSLSLPKETERYVPQLIALADVIKNPDAYGIKLHPVANQTRIAAVDVGAQIDLAYAAEMADVSVQQLQELNPGYHHWATSPKGPHQILLPLDKVDGFEQALAQSSPSDWLKWQRYQIKSGDSLSVIAKRHKTSVSIIKSVNHLKDNRITAGDHLLIPVAAKDASQYPMSLTQRASQRHAAGSNKIQHVVQSGDSLWELGRTYKVPYKSIARWNKIAVNSPLKLGSKLTIYTDKPSAKSSGNGVIRTITYKVRKGDSLSRIAARFRVTVKDLKRWNQFDDKYLQPGQKLKVHVDITKVSV</sequence>
<comment type="caution">
    <text evidence="2">The sequence shown here is derived from an EMBL/GenBank/DDBJ whole genome shotgun (WGS) entry which is preliminary data.</text>
</comment>
<dbReference type="Proteomes" id="UP001161422">
    <property type="component" value="Unassembled WGS sequence"/>
</dbReference>
<dbReference type="SUPFAM" id="SSF54106">
    <property type="entry name" value="LysM domain"/>
    <property type="match status" value="3"/>
</dbReference>
<keyword evidence="3" id="KW-1185">Reference proteome</keyword>